<dbReference type="EMBL" id="JAZDWU010000006">
    <property type="protein sequence ID" value="KAK9998305.1"/>
    <property type="molecule type" value="Genomic_DNA"/>
</dbReference>
<name>A0AAW2CMP5_9ROSI</name>
<proteinExistence type="predicted"/>
<gene>
    <name evidence="1" type="ORF">SO802_017908</name>
</gene>
<accession>A0AAW2CMP5</accession>
<comment type="caution">
    <text evidence="1">The sequence shown here is derived from an EMBL/GenBank/DDBJ whole genome shotgun (WGS) entry which is preliminary data.</text>
</comment>
<evidence type="ECO:0000313" key="2">
    <source>
        <dbReference type="Proteomes" id="UP001459277"/>
    </source>
</evidence>
<protein>
    <submittedName>
        <fullName evidence="1">Uncharacterized protein</fullName>
    </submittedName>
</protein>
<organism evidence="1 2">
    <name type="scientific">Lithocarpus litseifolius</name>
    <dbReference type="NCBI Taxonomy" id="425828"/>
    <lineage>
        <taxon>Eukaryota</taxon>
        <taxon>Viridiplantae</taxon>
        <taxon>Streptophyta</taxon>
        <taxon>Embryophyta</taxon>
        <taxon>Tracheophyta</taxon>
        <taxon>Spermatophyta</taxon>
        <taxon>Magnoliopsida</taxon>
        <taxon>eudicotyledons</taxon>
        <taxon>Gunneridae</taxon>
        <taxon>Pentapetalae</taxon>
        <taxon>rosids</taxon>
        <taxon>fabids</taxon>
        <taxon>Fagales</taxon>
        <taxon>Fagaceae</taxon>
        <taxon>Lithocarpus</taxon>
    </lineage>
</organism>
<evidence type="ECO:0000313" key="1">
    <source>
        <dbReference type="EMBL" id="KAK9998305.1"/>
    </source>
</evidence>
<dbReference type="Proteomes" id="UP001459277">
    <property type="component" value="Unassembled WGS sequence"/>
</dbReference>
<reference evidence="1 2" key="1">
    <citation type="submission" date="2024-01" db="EMBL/GenBank/DDBJ databases">
        <title>A telomere-to-telomere, gap-free genome of sweet tea (Lithocarpus litseifolius).</title>
        <authorList>
            <person name="Zhou J."/>
        </authorList>
    </citation>
    <scope>NUCLEOTIDE SEQUENCE [LARGE SCALE GENOMIC DNA]</scope>
    <source>
        <strain evidence="1">Zhou-2022a</strain>
        <tissue evidence="1">Leaf</tissue>
    </source>
</reference>
<dbReference type="AlphaFoldDB" id="A0AAW2CMP5"/>
<sequence>MESDCIERLQRISLTSDEGEIIRVHSDYCEKALEVCSLSLISRFLTTKLINSREAKSLLRSVWGLPFDLMNVEVGRTLEEVLEMYWRWIARLLHQTRLIFFESEWRCHCLNHFVRVLLFLALKVIKSGLLFSMSGYKGSVSTVEY</sequence>
<keyword evidence="2" id="KW-1185">Reference proteome</keyword>